<comment type="caution">
    <text evidence="2">The sequence shown here is derived from an EMBL/GenBank/DDBJ whole genome shotgun (WGS) entry which is preliminary data.</text>
</comment>
<evidence type="ECO:0000313" key="2">
    <source>
        <dbReference type="EMBL" id="GMT24750.1"/>
    </source>
</evidence>
<dbReference type="PROSITE" id="PS50853">
    <property type="entry name" value="FN3"/>
    <property type="match status" value="1"/>
</dbReference>
<dbReference type="Proteomes" id="UP001432322">
    <property type="component" value="Unassembled WGS sequence"/>
</dbReference>
<accession>A0AAV5W324</accession>
<dbReference type="AlphaFoldDB" id="A0AAV5W324"/>
<dbReference type="EMBL" id="BTSY01000004">
    <property type="protein sequence ID" value="GMT24750.1"/>
    <property type="molecule type" value="Genomic_DNA"/>
</dbReference>
<gene>
    <name evidence="2" type="ORF">PFISCL1PPCAC_16047</name>
</gene>
<dbReference type="InterPro" id="IPR003961">
    <property type="entry name" value="FN3_dom"/>
</dbReference>
<evidence type="ECO:0000313" key="3">
    <source>
        <dbReference type="Proteomes" id="UP001432322"/>
    </source>
</evidence>
<name>A0AAV5W324_9BILA</name>
<dbReference type="SUPFAM" id="SSF49265">
    <property type="entry name" value="Fibronectin type III"/>
    <property type="match status" value="1"/>
</dbReference>
<dbReference type="CDD" id="cd00063">
    <property type="entry name" value="FN3"/>
    <property type="match status" value="1"/>
</dbReference>
<dbReference type="Gene3D" id="2.60.40.10">
    <property type="entry name" value="Immunoglobulins"/>
    <property type="match status" value="1"/>
</dbReference>
<sequence length="123" mass="14112">LSRRVRRRRTSLLVVSWMPMPREEWNGNSHYKPRYRPHDGSDADWKEMDVNDPYAKKFTITLDDDDAQPFQPYLVQVRAVDEQGIATVIPEVVEGYTGEGVSSAIVDVFAVEEMPSLKNTVGW</sequence>
<protein>
    <recommendedName>
        <fullName evidence="1">Fibronectin type-III domain-containing protein</fullName>
    </recommendedName>
</protein>
<feature type="domain" description="Fibronectin type-III" evidence="1">
    <location>
        <begin position="1"/>
        <end position="100"/>
    </location>
</feature>
<feature type="non-terminal residue" evidence="2">
    <location>
        <position position="1"/>
    </location>
</feature>
<feature type="non-terminal residue" evidence="2">
    <location>
        <position position="123"/>
    </location>
</feature>
<proteinExistence type="predicted"/>
<evidence type="ECO:0000259" key="1">
    <source>
        <dbReference type="PROSITE" id="PS50853"/>
    </source>
</evidence>
<organism evidence="2 3">
    <name type="scientific">Pristionchus fissidentatus</name>
    <dbReference type="NCBI Taxonomy" id="1538716"/>
    <lineage>
        <taxon>Eukaryota</taxon>
        <taxon>Metazoa</taxon>
        <taxon>Ecdysozoa</taxon>
        <taxon>Nematoda</taxon>
        <taxon>Chromadorea</taxon>
        <taxon>Rhabditida</taxon>
        <taxon>Rhabditina</taxon>
        <taxon>Diplogasteromorpha</taxon>
        <taxon>Diplogasteroidea</taxon>
        <taxon>Neodiplogasteridae</taxon>
        <taxon>Pristionchus</taxon>
    </lineage>
</organism>
<dbReference type="InterPro" id="IPR013783">
    <property type="entry name" value="Ig-like_fold"/>
</dbReference>
<dbReference type="InterPro" id="IPR036116">
    <property type="entry name" value="FN3_sf"/>
</dbReference>
<reference evidence="2" key="1">
    <citation type="submission" date="2023-10" db="EMBL/GenBank/DDBJ databases">
        <title>Genome assembly of Pristionchus species.</title>
        <authorList>
            <person name="Yoshida K."/>
            <person name="Sommer R.J."/>
        </authorList>
    </citation>
    <scope>NUCLEOTIDE SEQUENCE</scope>
    <source>
        <strain evidence="2">RS5133</strain>
    </source>
</reference>
<keyword evidence="3" id="KW-1185">Reference proteome</keyword>